<evidence type="ECO:0000259" key="10">
    <source>
        <dbReference type="Pfam" id="PF23358"/>
    </source>
</evidence>
<evidence type="ECO:0000256" key="8">
    <source>
        <dbReference type="RuleBase" id="RU361142"/>
    </source>
</evidence>
<feature type="chain" id="PRO_5043096330" description="Dolichyl-diphosphooligosaccharide--protein glycosyltransferase subunit WBP1" evidence="8">
    <location>
        <begin position="20"/>
        <end position="419"/>
    </location>
</feature>
<gene>
    <name evidence="11" type="ORF">DAPK24_030770</name>
</gene>
<dbReference type="Pfam" id="PF23358">
    <property type="entry name" value="OST48_MD"/>
    <property type="match status" value="1"/>
</dbReference>
<accession>A0AAV5R5C2</accession>
<dbReference type="InterPro" id="IPR055457">
    <property type="entry name" value="OST48_N"/>
</dbReference>
<evidence type="ECO:0000256" key="1">
    <source>
        <dbReference type="ARBA" id="ARBA00004479"/>
    </source>
</evidence>
<dbReference type="PANTHER" id="PTHR10830">
    <property type="entry name" value="DOLICHYL-DIPHOSPHOOLIGOSACCHARIDE--PROTEIN GLYCOSYLTRANSFERASE 48 KDA SUBUNIT"/>
    <property type="match status" value="1"/>
</dbReference>
<dbReference type="EMBL" id="BTGB01000003">
    <property type="protein sequence ID" value="GMM46502.1"/>
    <property type="molecule type" value="Genomic_DNA"/>
</dbReference>
<evidence type="ECO:0000313" key="11">
    <source>
        <dbReference type="EMBL" id="GMM46502.1"/>
    </source>
</evidence>
<feature type="signal peptide" evidence="8">
    <location>
        <begin position="1"/>
        <end position="19"/>
    </location>
</feature>
<dbReference type="GO" id="GO:0018279">
    <property type="term" value="P:protein N-linked glycosylation via asparagine"/>
    <property type="evidence" value="ECO:0007669"/>
    <property type="project" value="UniProtKB-UniRule"/>
</dbReference>
<feature type="domain" description="OST48 middle" evidence="10">
    <location>
        <begin position="283"/>
        <end position="414"/>
    </location>
</feature>
<keyword evidence="5 8" id="KW-0256">Endoplasmic reticulum</keyword>
<dbReference type="AlphaFoldDB" id="A0AAV5R5C2"/>
<reference evidence="11 12" key="1">
    <citation type="journal article" date="2023" name="Elife">
        <title>Identification of key yeast species and microbe-microbe interactions impacting larval growth of Drosophila in the wild.</title>
        <authorList>
            <person name="Mure A."/>
            <person name="Sugiura Y."/>
            <person name="Maeda R."/>
            <person name="Honda K."/>
            <person name="Sakurai N."/>
            <person name="Takahashi Y."/>
            <person name="Watada M."/>
            <person name="Katoh T."/>
            <person name="Gotoh A."/>
            <person name="Gotoh Y."/>
            <person name="Taniguchi I."/>
            <person name="Nakamura K."/>
            <person name="Hayashi T."/>
            <person name="Katayama T."/>
            <person name="Uemura T."/>
            <person name="Hattori Y."/>
        </authorList>
    </citation>
    <scope>NUCLEOTIDE SEQUENCE [LARGE SCALE GENOMIC DNA]</scope>
    <source>
        <strain evidence="11 12">PK-24</strain>
    </source>
</reference>
<comment type="similarity">
    <text evidence="3 8">Belongs to the DDOST 48 kDa subunit family.</text>
</comment>
<keyword evidence="7 8" id="KW-0472">Membrane</keyword>
<dbReference type="GO" id="GO:0008250">
    <property type="term" value="C:oligosaccharyltransferase complex"/>
    <property type="evidence" value="ECO:0007669"/>
    <property type="project" value="TreeGrafter"/>
</dbReference>
<keyword evidence="12" id="KW-1185">Reference proteome</keyword>
<dbReference type="InterPro" id="IPR005013">
    <property type="entry name" value="DDOST_48_kDa_subunit"/>
</dbReference>
<comment type="subunit">
    <text evidence="8">Component of the oligosaccharyltransferase (OST) complex.</text>
</comment>
<comment type="function">
    <text evidence="8">Subunit of the oligosaccharyl transferase (OST) complex that catalyzes the initial transfer of a defined glycan (Glc(3)Man(9)GlcNAc(2) in eukaryotes) from the lipid carrier dolichol-pyrophosphate to an asparagine residue within an Asn-X-Ser/Thr consensus motif in nascent polypeptide chains, the first step in protein N-glycosylation. N-glycosylation occurs cotranslationally and the complex associates with the Sec61 complex at the channel-forming translocon complex that mediates protein translocation across the endoplasmic reticulum (ER).</text>
</comment>
<sequence>MKFASPLTFLSLLVPSVLGYIADTVVIHDNSDIEDNDYNIDTITDIITSNGQSFISIEANDNDLELNDINGNLLYKNLVILSNKAKSLGTNIDYKSLLSFAENGGNIIITSDSINGTNLDNTLFLNEIGIYPSPKGYKYIDYHNNNTNINTNQFLNEYIISSSNEDTGMEIKLKDPSVALISNSEFLIPLLQTSRSSFSKDKSSKKDIPWHTGLEGYLAVAFQGRNNGRITWIGSKNILFEYPEITNEIIQWTFQQKSVIKVNEFIHKRVDNEGNEIIFVDEDDFYKQGDLTDVKFSMIELKNGEWVPFVANETLQLEFIMLDPFQRLKMENLENGSHHINCKLPDQFGIFTFRIDYRKPGLTYLRAEDIVTVRHLAEDEHGRSWENSNSYVYLAGLGSVIASWLIFVILFLFTSEDTK</sequence>
<dbReference type="Proteomes" id="UP001378960">
    <property type="component" value="Unassembled WGS sequence"/>
</dbReference>
<evidence type="ECO:0000313" key="12">
    <source>
        <dbReference type="Proteomes" id="UP001378960"/>
    </source>
</evidence>
<evidence type="ECO:0000256" key="2">
    <source>
        <dbReference type="ARBA" id="ARBA00004922"/>
    </source>
</evidence>
<comment type="subcellular location">
    <subcellularLocation>
        <location evidence="8">Endoplasmic reticulum membrane</location>
        <topology evidence="8">Single-pass type I membrane protein</topology>
    </subcellularLocation>
    <subcellularLocation>
        <location evidence="1">Membrane</location>
        <topology evidence="1">Single-pass type I membrane protein</topology>
    </subcellularLocation>
</comment>
<keyword evidence="6 8" id="KW-1133">Transmembrane helix</keyword>
<protein>
    <recommendedName>
        <fullName evidence="8">Dolichyl-diphosphooligosaccharide--protein glycosyltransferase subunit WBP1</fullName>
        <shortName evidence="8">Oligosaccharyl transferase subunit WBP1</shortName>
    </recommendedName>
</protein>
<evidence type="ECO:0000256" key="3">
    <source>
        <dbReference type="ARBA" id="ARBA00008743"/>
    </source>
</evidence>
<evidence type="ECO:0000256" key="6">
    <source>
        <dbReference type="ARBA" id="ARBA00022989"/>
    </source>
</evidence>
<comment type="pathway">
    <text evidence="2 8">Protein modification; protein glycosylation.</text>
</comment>
<dbReference type="PANTHER" id="PTHR10830:SF0">
    <property type="entry name" value="DOLICHYL-DIPHOSPHOOLIGOSACCHARIDE--PROTEIN GLYCOSYLTRANSFERASE 48 KDA SUBUNIT"/>
    <property type="match status" value="1"/>
</dbReference>
<keyword evidence="4 8" id="KW-0812">Transmembrane</keyword>
<evidence type="ECO:0000259" key="9">
    <source>
        <dbReference type="Pfam" id="PF03345"/>
    </source>
</evidence>
<comment type="caution">
    <text evidence="11">The sequence shown here is derived from an EMBL/GenBank/DDBJ whole genome shotgun (WGS) entry which is preliminary data.</text>
</comment>
<evidence type="ECO:0000256" key="5">
    <source>
        <dbReference type="ARBA" id="ARBA00022824"/>
    </source>
</evidence>
<feature type="transmembrane region" description="Helical" evidence="8">
    <location>
        <begin position="391"/>
        <end position="413"/>
    </location>
</feature>
<feature type="domain" description="OST48 N-terminal" evidence="9">
    <location>
        <begin position="24"/>
        <end position="239"/>
    </location>
</feature>
<proteinExistence type="inferred from homology"/>
<name>A0AAV5R5C2_PICKL</name>
<evidence type="ECO:0000256" key="7">
    <source>
        <dbReference type="ARBA" id="ARBA00023136"/>
    </source>
</evidence>
<dbReference type="Pfam" id="PF03345">
    <property type="entry name" value="OST48_N"/>
    <property type="match status" value="1"/>
</dbReference>
<evidence type="ECO:0000256" key="4">
    <source>
        <dbReference type="ARBA" id="ARBA00022692"/>
    </source>
</evidence>
<keyword evidence="8" id="KW-0732">Signal</keyword>
<dbReference type="InterPro" id="IPR055459">
    <property type="entry name" value="OST48_MD"/>
</dbReference>
<organism evidence="11 12">
    <name type="scientific">Pichia kluyveri</name>
    <name type="common">Yeast</name>
    <dbReference type="NCBI Taxonomy" id="36015"/>
    <lineage>
        <taxon>Eukaryota</taxon>
        <taxon>Fungi</taxon>
        <taxon>Dikarya</taxon>
        <taxon>Ascomycota</taxon>
        <taxon>Saccharomycotina</taxon>
        <taxon>Pichiomycetes</taxon>
        <taxon>Pichiales</taxon>
        <taxon>Pichiaceae</taxon>
        <taxon>Pichia</taxon>
    </lineage>
</organism>